<evidence type="ECO:0000259" key="1">
    <source>
        <dbReference type="PROSITE" id="PS50280"/>
    </source>
</evidence>
<dbReference type="InterPro" id="IPR046341">
    <property type="entry name" value="SET_dom_sf"/>
</dbReference>
<dbReference type="PROSITE" id="PS50280">
    <property type="entry name" value="SET"/>
    <property type="match status" value="1"/>
</dbReference>
<dbReference type="InterPro" id="IPR001214">
    <property type="entry name" value="SET_dom"/>
</dbReference>
<gene>
    <name evidence="2" type="ORF">TCAL_07921</name>
</gene>
<accession>A0A553PGB5</accession>
<dbReference type="GO" id="GO:0008170">
    <property type="term" value="F:N-methyltransferase activity"/>
    <property type="evidence" value="ECO:0007669"/>
    <property type="project" value="UniProtKB-ARBA"/>
</dbReference>
<dbReference type="EMBL" id="VCGU01000004">
    <property type="protein sequence ID" value="TRY76723.1"/>
    <property type="molecule type" value="Genomic_DNA"/>
</dbReference>
<dbReference type="AlphaFoldDB" id="A0A553PGB5"/>
<dbReference type="Gene3D" id="6.10.140.2220">
    <property type="match status" value="1"/>
</dbReference>
<dbReference type="CDD" id="cd20071">
    <property type="entry name" value="SET_SMYD"/>
    <property type="match status" value="1"/>
</dbReference>
<keyword evidence="3" id="KW-1185">Reference proteome</keyword>
<reference evidence="2 3" key="1">
    <citation type="journal article" date="2018" name="Nat. Ecol. Evol.">
        <title>Genomic signatures of mitonuclear coevolution across populations of Tigriopus californicus.</title>
        <authorList>
            <person name="Barreto F.S."/>
            <person name="Watson E.T."/>
            <person name="Lima T.G."/>
            <person name="Willett C.S."/>
            <person name="Edmands S."/>
            <person name="Li W."/>
            <person name="Burton R.S."/>
        </authorList>
    </citation>
    <scope>NUCLEOTIDE SEQUENCE [LARGE SCALE GENOMIC DNA]</scope>
    <source>
        <strain evidence="2 3">San Diego</strain>
    </source>
</reference>
<proteinExistence type="predicted"/>
<dbReference type="SMART" id="SM00317">
    <property type="entry name" value="SET"/>
    <property type="match status" value="1"/>
</dbReference>
<dbReference type="InterPro" id="IPR053010">
    <property type="entry name" value="SET_SmydA-8"/>
</dbReference>
<dbReference type="PANTHER" id="PTHR46455">
    <property type="entry name" value="SET AND MYND DOMAIN CONTAINING, ARTHROPOD-SPECIFIC, MEMBER 4, ISOFORM A"/>
    <property type="match status" value="1"/>
</dbReference>
<evidence type="ECO:0000313" key="2">
    <source>
        <dbReference type="EMBL" id="TRY76723.1"/>
    </source>
</evidence>
<evidence type="ECO:0000313" key="3">
    <source>
        <dbReference type="Proteomes" id="UP000318571"/>
    </source>
</evidence>
<organism evidence="2 3">
    <name type="scientific">Tigriopus californicus</name>
    <name type="common">Marine copepod</name>
    <dbReference type="NCBI Taxonomy" id="6832"/>
    <lineage>
        <taxon>Eukaryota</taxon>
        <taxon>Metazoa</taxon>
        <taxon>Ecdysozoa</taxon>
        <taxon>Arthropoda</taxon>
        <taxon>Crustacea</taxon>
        <taxon>Multicrustacea</taxon>
        <taxon>Hexanauplia</taxon>
        <taxon>Copepoda</taxon>
        <taxon>Harpacticoida</taxon>
        <taxon>Harpacticidae</taxon>
        <taxon>Tigriopus</taxon>
    </lineage>
</organism>
<dbReference type="OMA" id="IASKCHI"/>
<dbReference type="Proteomes" id="UP000318571">
    <property type="component" value="Chromosome 5"/>
</dbReference>
<dbReference type="Gene3D" id="2.170.270.10">
    <property type="entry name" value="SET domain"/>
    <property type="match status" value="1"/>
</dbReference>
<protein>
    <recommendedName>
        <fullName evidence="1">SET domain-containing protein</fullName>
    </recommendedName>
</protein>
<dbReference type="GO" id="GO:0008276">
    <property type="term" value="F:protein methyltransferase activity"/>
    <property type="evidence" value="ECO:0007669"/>
    <property type="project" value="UniProtKB-ARBA"/>
</dbReference>
<comment type="caution">
    <text evidence="2">The sequence shown here is derived from an EMBL/GenBank/DDBJ whole genome shotgun (WGS) entry which is preliminary data.</text>
</comment>
<dbReference type="OrthoDB" id="265717at2759"/>
<dbReference type="GO" id="GO:0008757">
    <property type="term" value="F:S-adenosylmethionine-dependent methyltransferase activity"/>
    <property type="evidence" value="ECO:0007669"/>
    <property type="project" value="UniProtKB-ARBA"/>
</dbReference>
<dbReference type="SUPFAM" id="SSF82199">
    <property type="entry name" value="SET domain"/>
    <property type="match status" value="1"/>
</dbReference>
<dbReference type="PANTHER" id="PTHR46455:SF5">
    <property type="entry name" value="SET AND MYND DOMAIN CONTAINING, ARTHROPOD-SPECIFIC, MEMBER 4, ISOFORM A"/>
    <property type="match status" value="1"/>
</dbReference>
<name>A0A553PGB5_TIGCA</name>
<feature type="domain" description="SET" evidence="1">
    <location>
        <begin position="48"/>
        <end position="311"/>
    </location>
</feature>
<dbReference type="Pfam" id="PF00856">
    <property type="entry name" value="SET"/>
    <property type="match status" value="1"/>
</dbReference>
<sequence>MAPKDQESAKRSCFFCAVQGDHLEVCKHCENVSFCSGEHQKIHRSENGPCHLFTVATAEGQGRFLVANRDISPGETVFVDAPLVIGPANKSPAACLECFRLPSLLSRDSDRCPECGLPVCHDCQARWNGSSSAKSFHQMECRLFKETFERISPAHRQRIFESIDVADDKRPCALYASLSALRLLKSKAECPQVWNDHVENLMDHEEERKKDQTTWMLSHMLVVSFLRGACRITFSADDIQRAIGIMRTNGVKLDTRSGQASGIGLYPTFSLLNHNCQCNTRTKKNADGNSSIELVATMEIPKGHEISTRYATPQWGTIRRQQMLQSHWYFACRCARCLDPTECGTMLNAVKCWECSSTGYLLPIDPLNIGSQWRCQGCQTEFAAARVIEIILKIETRIEKELSLPSVEQAQYLKVMEILEAKYLHPNHFLLVLLKEKLIQSLIWHQKQPNTSPAARLSYLKGQIKWFEHIHDLMKVVDPPGDMWTDTLHKMRLEHENLSSSMNGDEH</sequence>
<dbReference type="STRING" id="6832.A0A553PGB5"/>
<dbReference type="Gene3D" id="1.10.220.160">
    <property type="match status" value="1"/>
</dbReference>